<dbReference type="AlphaFoldDB" id="A0A840FIS5"/>
<protein>
    <recommendedName>
        <fullName evidence="3">STAS/SEC14 domain-containing protein</fullName>
    </recommendedName>
</protein>
<name>A0A840FIS5_9SPHN</name>
<evidence type="ECO:0000313" key="2">
    <source>
        <dbReference type="Proteomes" id="UP000529795"/>
    </source>
</evidence>
<dbReference type="Proteomes" id="UP000529795">
    <property type="component" value="Unassembled WGS sequence"/>
</dbReference>
<evidence type="ECO:0008006" key="3">
    <source>
        <dbReference type="Google" id="ProtNLM"/>
    </source>
</evidence>
<evidence type="ECO:0000313" key="1">
    <source>
        <dbReference type="EMBL" id="MBB4155594.1"/>
    </source>
</evidence>
<proteinExistence type="predicted"/>
<dbReference type="EMBL" id="JACIEV010000016">
    <property type="protein sequence ID" value="MBB4155594.1"/>
    <property type="molecule type" value="Genomic_DNA"/>
</dbReference>
<sequence>MAAPYACSAPPASGVCAVLHDALIDSSHPWPAAIRTGRIAARIMGWRMFSVVVDMEHGCFETAIHGFWTLETIDDFRRAVTEAGARIERVTGRPPVSLCDYTNASIQSQEVIAAFAKMVEHPIVRSRRVAMYTGGVMAKMQAQRATRDRSEFRFFSDLNEARAWLYADDDAADRAQVAPMMAIGR</sequence>
<dbReference type="RefSeq" id="WP_246347184.1">
    <property type="nucleotide sequence ID" value="NZ_JACIEV010000016.1"/>
</dbReference>
<reference evidence="1 2" key="1">
    <citation type="submission" date="2020-08" db="EMBL/GenBank/DDBJ databases">
        <title>Genomic Encyclopedia of Type Strains, Phase IV (KMG-IV): sequencing the most valuable type-strain genomes for metagenomic binning, comparative biology and taxonomic classification.</title>
        <authorList>
            <person name="Goeker M."/>
        </authorList>
    </citation>
    <scope>NUCLEOTIDE SEQUENCE [LARGE SCALE GENOMIC DNA]</scope>
    <source>
        <strain evidence="1 2">YC6723</strain>
    </source>
</reference>
<keyword evidence="2" id="KW-1185">Reference proteome</keyword>
<accession>A0A840FIS5</accession>
<comment type="caution">
    <text evidence="1">The sequence shown here is derived from an EMBL/GenBank/DDBJ whole genome shotgun (WGS) entry which is preliminary data.</text>
</comment>
<organism evidence="1 2">
    <name type="scientific">Sphingomonas jinjuensis</name>
    <dbReference type="NCBI Taxonomy" id="535907"/>
    <lineage>
        <taxon>Bacteria</taxon>
        <taxon>Pseudomonadati</taxon>
        <taxon>Pseudomonadota</taxon>
        <taxon>Alphaproteobacteria</taxon>
        <taxon>Sphingomonadales</taxon>
        <taxon>Sphingomonadaceae</taxon>
        <taxon>Sphingomonas</taxon>
    </lineage>
</organism>
<gene>
    <name evidence="1" type="ORF">GGQ80_003519</name>
</gene>